<comment type="caution">
    <text evidence="2">The sequence shown here is derived from an EMBL/GenBank/DDBJ whole genome shotgun (WGS) entry which is preliminary data.</text>
</comment>
<gene>
    <name evidence="2" type="ORF">CQU01_21660</name>
</gene>
<reference evidence="2 3" key="1">
    <citation type="submission" date="2019-07" db="EMBL/GenBank/DDBJ databases">
        <title>Whole genome shotgun sequence of Cerasibacillus quisquiliarum NBRC 102429.</title>
        <authorList>
            <person name="Hosoyama A."/>
            <person name="Uohara A."/>
            <person name="Ohji S."/>
            <person name="Ichikawa N."/>
        </authorList>
    </citation>
    <scope>NUCLEOTIDE SEQUENCE [LARGE SCALE GENOMIC DNA]</scope>
    <source>
        <strain evidence="2 3">NBRC 102429</strain>
    </source>
</reference>
<dbReference type="Pfam" id="PF00005">
    <property type="entry name" value="ABC_tran"/>
    <property type="match status" value="1"/>
</dbReference>
<dbReference type="Proteomes" id="UP000321491">
    <property type="component" value="Unassembled WGS sequence"/>
</dbReference>
<protein>
    <recommendedName>
        <fullName evidence="1">ABC transporter domain-containing protein</fullName>
    </recommendedName>
</protein>
<feature type="domain" description="ABC transporter" evidence="1">
    <location>
        <begin position="12"/>
        <end position="64"/>
    </location>
</feature>
<name>A0A511V1Z8_9BACI</name>
<evidence type="ECO:0000313" key="3">
    <source>
        <dbReference type="Proteomes" id="UP000321491"/>
    </source>
</evidence>
<accession>A0A511V1Z8</accession>
<dbReference type="GO" id="GO:0016887">
    <property type="term" value="F:ATP hydrolysis activity"/>
    <property type="evidence" value="ECO:0007669"/>
    <property type="project" value="InterPro"/>
</dbReference>
<dbReference type="PANTHER" id="PTHR43038">
    <property type="entry name" value="ATP-BINDING CASSETTE, SUB-FAMILY H, MEMBER 1"/>
    <property type="match status" value="1"/>
</dbReference>
<evidence type="ECO:0000259" key="1">
    <source>
        <dbReference type="Pfam" id="PF00005"/>
    </source>
</evidence>
<dbReference type="GO" id="GO:0005524">
    <property type="term" value="F:ATP binding"/>
    <property type="evidence" value="ECO:0007669"/>
    <property type="project" value="InterPro"/>
</dbReference>
<sequence length="143" mass="16207">MFSSLFSLNKAQQKERITYVSDLVNLTTDLQKKVSTYSGGMKRRLSLAIALIQDPQVIILDEPTVGIDPELRQTIWEELMRLKHSGKTILLTTHVMDEAEKCDRLSMIRNGKIITSGSPESLKSQYDTTNLEDVFLFAGRESQ</sequence>
<evidence type="ECO:0000313" key="2">
    <source>
        <dbReference type="EMBL" id="GEN31928.1"/>
    </source>
</evidence>
<proteinExistence type="predicted"/>
<organism evidence="2 3">
    <name type="scientific">Cerasibacillus quisquiliarum</name>
    <dbReference type="NCBI Taxonomy" id="227865"/>
    <lineage>
        <taxon>Bacteria</taxon>
        <taxon>Bacillati</taxon>
        <taxon>Bacillota</taxon>
        <taxon>Bacilli</taxon>
        <taxon>Bacillales</taxon>
        <taxon>Bacillaceae</taxon>
        <taxon>Cerasibacillus</taxon>
    </lineage>
</organism>
<dbReference type="Gene3D" id="3.40.50.300">
    <property type="entry name" value="P-loop containing nucleotide triphosphate hydrolases"/>
    <property type="match status" value="1"/>
</dbReference>
<dbReference type="InterPro" id="IPR027417">
    <property type="entry name" value="P-loop_NTPase"/>
</dbReference>
<dbReference type="InterPro" id="IPR003439">
    <property type="entry name" value="ABC_transporter-like_ATP-bd"/>
</dbReference>
<dbReference type="SUPFAM" id="SSF52540">
    <property type="entry name" value="P-loop containing nucleoside triphosphate hydrolases"/>
    <property type="match status" value="1"/>
</dbReference>
<dbReference type="PANTHER" id="PTHR43038:SF3">
    <property type="entry name" value="ABC TRANSPORTER G FAMILY MEMBER 20 ISOFORM X1"/>
    <property type="match status" value="1"/>
</dbReference>
<keyword evidence="3" id="KW-1185">Reference proteome</keyword>
<dbReference type="EMBL" id="BJXW01000025">
    <property type="protein sequence ID" value="GEN31928.1"/>
    <property type="molecule type" value="Genomic_DNA"/>
</dbReference>
<dbReference type="AlphaFoldDB" id="A0A511V1Z8"/>